<dbReference type="Proteomes" id="UP000024284">
    <property type="component" value="Unassembled WGS sequence"/>
</dbReference>
<evidence type="ECO:0000259" key="3">
    <source>
        <dbReference type="PROSITE" id="PS50977"/>
    </source>
</evidence>
<dbReference type="SUPFAM" id="SSF46689">
    <property type="entry name" value="Homeodomain-like"/>
    <property type="match status" value="1"/>
</dbReference>
<evidence type="ECO:0000256" key="1">
    <source>
        <dbReference type="ARBA" id="ARBA00023125"/>
    </source>
</evidence>
<dbReference type="PRINTS" id="PR00455">
    <property type="entry name" value="HTHTETR"/>
</dbReference>
<dbReference type="InterPro" id="IPR050109">
    <property type="entry name" value="HTH-type_TetR-like_transc_reg"/>
</dbReference>
<dbReference type="PROSITE" id="PS50977">
    <property type="entry name" value="HTH_TETR_2"/>
    <property type="match status" value="1"/>
</dbReference>
<gene>
    <name evidence="4" type="ORF">BV98_001512</name>
</gene>
<protein>
    <submittedName>
        <fullName evidence="4">TetR family transcriptional regulator</fullName>
    </submittedName>
</protein>
<dbReference type="EMBL" id="JFZA02000012">
    <property type="protein sequence ID" value="KFG90310.1"/>
    <property type="molecule type" value="Genomic_DNA"/>
</dbReference>
<accession>A0A086PA92</accession>
<dbReference type="GO" id="GO:0000976">
    <property type="term" value="F:transcription cis-regulatory region binding"/>
    <property type="evidence" value="ECO:0007669"/>
    <property type="project" value="TreeGrafter"/>
</dbReference>
<evidence type="ECO:0000313" key="5">
    <source>
        <dbReference type="Proteomes" id="UP000024284"/>
    </source>
</evidence>
<dbReference type="Pfam" id="PF00440">
    <property type="entry name" value="TetR_N"/>
    <property type="match status" value="1"/>
</dbReference>
<dbReference type="STRING" id="76947.GCA_002080435_01479"/>
<feature type="domain" description="HTH tetR-type" evidence="3">
    <location>
        <begin position="54"/>
        <end position="114"/>
    </location>
</feature>
<proteinExistence type="predicted"/>
<dbReference type="OrthoDB" id="7477005at2"/>
<dbReference type="AlphaFoldDB" id="A0A086PA92"/>
<organism evidence="4 5">
    <name type="scientific">Sphingobium herbicidovorans (strain ATCC 700291 / DSM 11019 / CCUG 56400 / KCTC 2939 / LMG 18315 / NBRC 16415 / MH)</name>
    <name type="common">Sphingomonas herbicidovorans</name>
    <dbReference type="NCBI Taxonomy" id="1219045"/>
    <lineage>
        <taxon>Bacteria</taxon>
        <taxon>Pseudomonadati</taxon>
        <taxon>Pseudomonadota</taxon>
        <taxon>Alphaproteobacteria</taxon>
        <taxon>Sphingomonadales</taxon>
        <taxon>Sphingomonadaceae</taxon>
        <taxon>Sphingobium</taxon>
    </lineage>
</organism>
<evidence type="ECO:0000256" key="2">
    <source>
        <dbReference type="PROSITE-ProRule" id="PRU00335"/>
    </source>
</evidence>
<dbReference type="PANTHER" id="PTHR30055">
    <property type="entry name" value="HTH-TYPE TRANSCRIPTIONAL REGULATOR RUTR"/>
    <property type="match status" value="1"/>
</dbReference>
<sequence>MPGRANIRLSLWCGLGYRSAGALRTRWDDVSNLCAEKRLLPANSRAAYLLRRRSATRAAILLAARDVFAHANYPDARVEDIFRQAGVSRATFYMHFASKLELAFAIYDEIAPQSAALFASLPRAAQHGLGGVEAWLRRFVAFHVEHRYATPLIAQLQLFEKEFRGRILEDTEALINALGDGGCESFRRAQGQSEAAAQQRVRARLLLNRIAAACAAMARGEISATETPLYLDLLARELVQFIKD</sequence>
<reference evidence="4" key="1">
    <citation type="submission" date="2014-08" db="EMBL/GenBank/DDBJ databases">
        <title>Draft genome sequences of Sphingobium herbicidovorans.</title>
        <authorList>
            <person name="Gan H.M."/>
            <person name="Gan H.Y."/>
            <person name="Savka M.A."/>
        </authorList>
    </citation>
    <scope>NUCLEOTIDE SEQUENCE [LARGE SCALE GENOMIC DNA]</scope>
    <source>
        <strain evidence="4">NBRC 16415</strain>
    </source>
</reference>
<dbReference type="Gene3D" id="1.10.357.10">
    <property type="entry name" value="Tetracycline Repressor, domain 2"/>
    <property type="match status" value="1"/>
</dbReference>
<feature type="DNA-binding region" description="H-T-H motif" evidence="2">
    <location>
        <begin position="77"/>
        <end position="96"/>
    </location>
</feature>
<dbReference type="eggNOG" id="COG1309">
    <property type="taxonomic scope" value="Bacteria"/>
</dbReference>
<evidence type="ECO:0000313" key="4">
    <source>
        <dbReference type="EMBL" id="KFG90310.1"/>
    </source>
</evidence>
<dbReference type="PANTHER" id="PTHR30055:SF223">
    <property type="entry name" value="HTH-TYPE TRANSCRIPTIONAL REGULATOR UIDR"/>
    <property type="match status" value="1"/>
</dbReference>
<keyword evidence="5" id="KW-1185">Reference proteome</keyword>
<comment type="caution">
    <text evidence="4">The sequence shown here is derived from an EMBL/GenBank/DDBJ whole genome shotgun (WGS) entry which is preliminary data.</text>
</comment>
<dbReference type="InterPro" id="IPR009057">
    <property type="entry name" value="Homeodomain-like_sf"/>
</dbReference>
<dbReference type="GO" id="GO:0003700">
    <property type="term" value="F:DNA-binding transcription factor activity"/>
    <property type="evidence" value="ECO:0007669"/>
    <property type="project" value="TreeGrafter"/>
</dbReference>
<name>A0A086PA92_SPHHM</name>
<dbReference type="PATRIC" id="fig|1219045.3.peg.1544"/>
<keyword evidence="1 2" id="KW-0238">DNA-binding</keyword>
<dbReference type="InterPro" id="IPR001647">
    <property type="entry name" value="HTH_TetR"/>
</dbReference>